<dbReference type="InterPro" id="IPR027329">
    <property type="entry name" value="TPX2_C"/>
</dbReference>
<dbReference type="GO" id="GO:0060236">
    <property type="term" value="P:regulation of mitotic spindle organization"/>
    <property type="evidence" value="ECO:0007669"/>
    <property type="project" value="InterPro"/>
</dbReference>
<reference evidence="8 9" key="1">
    <citation type="journal article" date="2021" name="Nat. Commun.">
        <title>Incipient diploidization of the medicinal plant Perilla within 10,000 years.</title>
        <authorList>
            <person name="Zhang Y."/>
            <person name="Shen Q."/>
            <person name="Leng L."/>
            <person name="Zhang D."/>
            <person name="Chen S."/>
            <person name="Shi Y."/>
            <person name="Ning Z."/>
            <person name="Chen S."/>
        </authorList>
    </citation>
    <scope>NUCLEOTIDE SEQUENCE [LARGE SCALE GENOMIC DNA]</scope>
    <source>
        <strain evidence="9">cv. PC099</strain>
    </source>
</reference>
<dbReference type="GO" id="GO:0005880">
    <property type="term" value="C:nuclear microtubule"/>
    <property type="evidence" value="ECO:0007669"/>
    <property type="project" value="TreeGrafter"/>
</dbReference>
<dbReference type="AlphaFoldDB" id="A0AAD4JPG9"/>
<evidence type="ECO:0000256" key="1">
    <source>
        <dbReference type="ARBA" id="ARBA00004245"/>
    </source>
</evidence>
<evidence type="ECO:0000256" key="6">
    <source>
        <dbReference type="SAM" id="MobiDB-lite"/>
    </source>
</evidence>
<keyword evidence="4" id="KW-0493">Microtubule</keyword>
<comment type="similarity">
    <text evidence="2">Belongs to the TPX2 family.</text>
</comment>
<gene>
    <name evidence="8" type="ORF">C2S53_014179</name>
</gene>
<feature type="compositionally biased region" description="Polar residues" evidence="6">
    <location>
        <begin position="16"/>
        <end position="32"/>
    </location>
</feature>
<keyword evidence="3" id="KW-0963">Cytoplasm</keyword>
<name>A0AAD4JPG9_PERFH</name>
<dbReference type="Pfam" id="PF06886">
    <property type="entry name" value="TPX2"/>
    <property type="match status" value="1"/>
</dbReference>
<comment type="subcellular location">
    <subcellularLocation>
        <location evidence="1">Cytoplasm</location>
        <location evidence="1">Cytoskeleton</location>
    </subcellularLocation>
</comment>
<dbReference type="PANTHER" id="PTHR14326:SF39">
    <property type="entry name" value="TPX2 (TARGETING PROTEIN FOR XKLP2) PROTEIN FAMILY"/>
    <property type="match status" value="1"/>
</dbReference>
<evidence type="ECO:0000256" key="2">
    <source>
        <dbReference type="ARBA" id="ARBA00005885"/>
    </source>
</evidence>
<organism evidence="8 9">
    <name type="scientific">Perilla frutescens var. hirtella</name>
    <name type="common">Perilla citriodora</name>
    <name type="synonym">Perilla setoyensis</name>
    <dbReference type="NCBI Taxonomy" id="608512"/>
    <lineage>
        <taxon>Eukaryota</taxon>
        <taxon>Viridiplantae</taxon>
        <taxon>Streptophyta</taxon>
        <taxon>Embryophyta</taxon>
        <taxon>Tracheophyta</taxon>
        <taxon>Spermatophyta</taxon>
        <taxon>Magnoliopsida</taxon>
        <taxon>eudicotyledons</taxon>
        <taxon>Gunneridae</taxon>
        <taxon>Pentapetalae</taxon>
        <taxon>asterids</taxon>
        <taxon>lamiids</taxon>
        <taxon>Lamiales</taxon>
        <taxon>Lamiaceae</taxon>
        <taxon>Nepetoideae</taxon>
        <taxon>Elsholtzieae</taxon>
        <taxon>Perilla</taxon>
    </lineage>
</organism>
<dbReference type="Proteomes" id="UP001190926">
    <property type="component" value="Unassembled WGS sequence"/>
</dbReference>
<comment type="caution">
    <text evidence="8">The sequence shown here is derived from an EMBL/GenBank/DDBJ whole genome shotgun (WGS) entry which is preliminary data.</text>
</comment>
<evidence type="ECO:0000313" key="8">
    <source>
        <dbReference type="EMBL" id="KAH6837631.1"/>
    </source>
</evidence>
<dbReference type="InterPro" id="IPR009675">
    <property type="entry name" value="TPX2_fam"/>
</dbReference>
<protein>
    <submittedName>
        <fullName evidence="8">TPX2 protein for protein family</fullName>
    </submittedName>
</protein>
<accession>A0AAD4JPG9</accession>
<feature type="domain" description="TPX2 C-terminal" evidence="7">
    <location>
        <begin position="63"/>
        <end position="138"/>
    </location>
</feature>
<evidence type="ECO:0000313" key="9">
    <source>
        <dbReference type="Proteomes" id="UP001190926"/>
    </source>
</evidence>
<keyword evidence="9" id="KW-1185">Reference proteome</keyword>
<keyword evidence="5" id="KW-0206">Cytoskeleton</keyword>
<dbReference type="GO" id="GO:0030295">
    <property type="term" value="F:protein kinase activator activity"/>
    <property type="evidence" value="ECO:0007669"/>
    <property type="project" value="TreeGrafter"/>
</dbReference>
<evidence type="ECO:0000256" key="5">
    <source>
        <dbReference type="ARBA" id="ARBA00023212"/>
    </source>
</evidence>
<dbReference type="EMBL" id="SDAM02000017">
    <property type="protein sequence ID" value="KAH6837631.1"/>
    <property type="molecule type" value="Genomic_DNA"/>
</dbReference>
<evidence type="ECO:0000256" key="3">
    <source>
        <dbReference type="ARBA" id="ARBA00022490"/>
    </source>
</evidence>
<evidence type="ECO:0000256" key="4">
    <source>
        <dbReference type="ARBA" id="ARBA00022701"/>
    </source>
</evidence>
<dbReference type="GO" id="GO:0005819">
    <property type="term" value="C:spindle"/>
    <property type="evidence" value="ECO:0007669"/>
    <property type="project" value="InterPro"/>
</dbReference>
<sequence length="157" mass="18166">MESPNMKSAQKLVKSIPQSAFSPTNRGLTRNNTSLFQPSISSDSFSGVMHKSWTKENTKPSEFRLHTQQRAAQRAIFNSSVAIKFYIIEQHKKRVEKVLKVMEEEEVRMLRREMIPRAQLMPLFDKPFLPQRSTRPLTVPREPGFKMAACKHDCSCR</sequence>
<evidence type="ECO:0000259" key="7">
    <source>
        <dbReference type="Pfam" id="PF06886"/>
    </source>
</evidence>
<dbReference type="PANTHER" id="PTHR14326">
    <property type="entry name" value="TARGETING PROTEIN FOR XKLP2"/>
    <property type="match status" value="1"/>
</dbReference>
<dbReference type="GO" id="GO:0008017">
    <property type="term" value="F:microtubule binding"/>
    <property type="evidence" value="ECO:0007669"/>
    <property type="project" value="TreeGrafter"/>
</dbReference>
<dbReference type="GO" id="GO:0090307">
    <property type="term" value="P:mitotic spindle assembly"/>
    <property type="evidence" value="ECO:0007669"/>
    <property type="project" value="TreeGrafter"/>
</dbReference>
<feature type="region of interest" description="Disordered" evidence="6">
    <location>
        <begin position="1"/>
        <end position="32"/>
    </location>
</feature>
<proteinExistence type="inferred from homology"/>